<feature type="domain" description="Epoxide hydrolase N-terminal" evidence="5">
    <location>
        <begin position="2"/>
        <end position="104"/>
    </location>
</feature>
<proteinExistence type="inferred from homology"/>
<dbReference type="PANTHER" id="PTHR21661">
    <property type="entry name" value="EPOXIDE HYDROLASE 1-RELATED"/>
    <property type="match status" value="1"/>
</dbReference>
<evidence type="ECO:0000256" key="2">
    <source>
        <dbReference type="ARBA" id="ARBA00022797"/>
    </source>
</evidence>
<keyword evidence="7" id="KW-1185">Reference proteome</keyword>
<dbReference type="PRINTS" id="PR00412">
    <property type="entry name" value="EPOXHYDRLASE"/>
</dbReference>
<feature type="active site" description="Nucleophile" evidence="4">
    <location>
        <position position="172"/>
    </location>
</feature>
<feature type="active site" description="Proton acceptor" evidence="4">
    <location>
        <position position="353"/>
    </location>
</feature>
<evidence type="ECO:0000313" key="6">
    <source>
        <dbReference type="EMBL" id="BBX01519.1"/>
    </source>
</evidence>
<dbReference type="InterPro" id="IPR010497">
    <property type="entry name" value="Epoxide_hydro_N"/>
</dbReference>
<gene>
    <name evidence="6" type="ORF">MMOR_24550</name>
</gene>
<evidence type="ECO:0000256" key="4">
    <source>
        <dbReference type="PIRSR" id="PIRSR001112-1"/>
    </source>
</evidence>
<keyword evidence="2" id="KW-0058">Aromatic hydrocarbons catabolism</keyword>
<dbReference type="InterPro" id="IPR000639">
    <property type="entry name" value="Epox_hydrolase-like"/>
</dbReference>
<dbReference type="AlphaFoldDB" id="A0AAD1M6L5"/>
<dbReference type="PANTHER" id="PTHR21661:SF35">
    <property type="entry name" value="EPOXIDE HYDROLASE"/>
    <property type="match status" value="1"/>
</dbReference>
<keyword evidence="3 6" id="KW-0378">Hydrolase</keyword>
<feature type="active site" description="Proton donor" evidence="4">
    <location>
        <position position="296"/>
    </location>
</feature>
<dbReference type="Proteomes" id="UP000466681">
    <property type="component" value="Chromosome"/>
</dbReference>
<dbReference type="EMBL" id="AP022560">
    <property type="protein sequence ID" value="BBX01519.1"/>
    <property type="molecule type" value="Genomic_DNA"/>
</dbReference>
<dbReference type="PIRSF" id="PIRSF001112">
    <property type="entry name" value="Epoxide_hydrolase"/>
    <property type="match status" value="1"/>
</dbReference>
<organism evidence="6 7">
    <name type="scientific">Mycolicibacterium moriokaense</name>
    <dbReference type="NCBI Taxonomy" id="39691"/>
    <lineage>
        <taxon>Bacteria</taxon>
        <taxon>Bacillati</taxon>
        <taxon>Actinomycetota</taxon>
        <taxon>Actinomycetes</taxon>
        <taxon>Mycobacteriales</taxon>
        <taxon>Mycobacteriaceae</taxon>
        <taxon>Mycolicibacterium</taxon>
    </lineage>
</organism>
<dbReference type="Gene3D" id="3.40.50.1820">
    <property type="entry name" value="alpha/beta hydrolase"/>
    <property type="match status" value="1"/>
</dbReference>
<evidence type="ECO:0000313" key="7">
    <source>
        <dbReference type="Proteomes" id="UP000466681"/>
    </source>
</evidence>
<dbReference type="InterPro" id="IPR016292">
    <property type="entry name" value="Epoxide_hydrolase"/>
</dbReference>
<dbReference type="SUPFAM" id="SSF53474">
    <property type="entry name" value="alpha/beta-Hydrolases"/>
    <property type="match status" value="1"/>
</dbReference>
<protein>
    <submittedName>
        <fullName evidence="6">Epoxide hydrolase</fullName>
    </submittedName>
</protein>
<reference evidence="6 7" key="1">
    <citation type="journal article" date="2019" name="Emerg. Microbes Infect.">
        <title>Comprehensive subspecies identification of 175 nontuberculous mycobacteria species based on 7547 genomic profiles.</title>
        <authorList>
            <person name="Matsumoto Y."/>
            <person name="Kinjo T."/>
            <person name="Motooka D."/>
            <person name="Nabeya D."/>
            <person name="Jung N."/>
            <person name="Uechi K."/>
            <person name="Horii T."/>
            <person name="Iida T."/>
            <person name="Fujita J."/>
            <person name="Nakamura S."/>
        </authorList>
    </citation>
    <scope>NUCLEOTIDE SEQUENCE [LARGE SCALE GENOMIC DNA]</scope>
    <source>
        <strain evidence="6 7">JCM 6375</strain>
    </source>
</reference>
<accession>A0AAD1M6L5</accession>
<evidence type="ECO:0000256" key="1">
    <source>
        <dbReference type="ARBA" id="ARBA00010088"/>
    </source>
</evidence>
<comment type="similarity">
    <text evidence="1">Belongs to the peptidase S33 family.</text>
</comment>
<dbReference type="Pfam" id="PF06441">
    <property type="entry name" value="EHN"/>
    <property type="match status" value="1"/>
</dbReference>
<name>A0AAD1M6L5_9MYCO</name>
<evidence type="ECO:0000256" key="3">
    <source>
        <dbReference type="ARBA" id="ARBA00022801"/>
    </source>
</evidence>
<dbReference type="GO" id="GO:0097176">
    <property type="term" value="P:epoxide metabolic process"/>
    <property type="evidence" value="ECO:0007669"/>
    <property type="project" value="TreeGrafter"/>
</dbReference>
<sequence length="376" mass="42085">MKIEVADEHLEDLRRRLDCIRLPDQMLPGTGWSRGADLSYVKSFLAYWHREYDWRAWEQRLNNIPQYIAEVDGTVIHFLHLRSHAEHSIPLLLLHGWPGSILEFIDLIEPLTAPESGYPTPAFDLVIPSLPGYGFSSAPTEPGWDVVRVAAAFDGLMTDTLDYRQYGVHGGDWGGIIATVLGCRHAANTLGIHVNFPMALPPPGAVGEAVSRYHSAVTAFGSSEQAYGAVHMTKPMSLAIGQTDSPAALAGWILEKFQGWHDPARSIDDAFGRDWLASNLMMYWLPRSVAGSLNLYFETGQTEPEILFRHRVETPTGIAIFPHEFPTVTAVTDDWYRQRYNVQRLTRFDSGGHFAAREEPDALIADIRAFFGGLRR</sequence>
<dbReference type="GO" id="GO:0004301">
    <property type="term" value="F:epoxide hydrolase activity"/>
    <property type="evidence" value="ECO:0007669"/>
    <property type="project" value="TreeGrafter"/>
</dbReference>
<evidence type="ECO:0000259" key="5">
    <source>
        <dbReference type="Pfam" id="PF06441"/>
    </source>
</evidence>
<dbReference type="InterPro" id="IPR029058">
    <property type="entry name" value="AB_hydrolase_fold"/>
</dbReference>
<dbReference type="RefSeq" id="WP_083153321.1">
    <property type="nucleotide sequence ID" value="NZ_AP022560.1"/>
</dbReference>
<dbReference type="KEGG" id="mmor:MMOR_24550"/>